<dbReference type="RefSeq" id="XP_004254084.1">
    <property type="nucleotide sequence ID" value="XM_004254036.1"/>
</dbReference>
<dbReference type="OMA" id="TRSSYCV"/>
<dbReference type="OrthoDB" id="26806at2759"/>
<dbReference type="VEuPathDB" id="AmoebaDB:EIN_095700"/>
<accession>A0A0A1U3J3</accession>
<dbReference type="GeneID" id="14886210"/>
<dbReference type="Proteomes" id="UP000014680">
    <property type="component" value="Unassembled WGS sequence"/>
</dbReference>
<evidence type="ECO:0000313" key="2">
    <source>
        <dbReference type="Proteomes" id="UP000014680"/>
    </source>
</evidence>
<proteinExistence type="predicted"/>
<evidence type="ECO:0000313" key="1">
    <source>
        <dbReference type="EMBL" id="ELP87313.1"/>
    </source>
</evidence>
<dbReference type="AlphaFoldDB" id="A0A0A1U3J3"/>
<sequence>MAYSISKMEEKEPHMFQSRCKKALSAAMLVHCFMNIGGRVTFSRAKQSNYALKVLIGKQVVINDVTYTQEDMCAAACTFANKMKALIREARSNKRKEIRVDKQCLKAINTELPNEIPKTPKSTITLCRNREAAFSNFIAYILVQHGFAFNITLTTIKESTSVMHFYVWDAITDNNGITLSTLDNTEPLINFIRNVTSLISHKKSILSINDISKTPSAFSPADISLYQVLFRDEKSVSKKTNGK</sequence>
<organism evidence="1 2">
    <name type="scientific">Entamoeba invadens IP1</name>
    <dbReference type="NCBI Taxonomy" id="370355"/>
    <lineage>
        <taxon>Eukaryota</taxon>
        <taxon>Amoebozoa</taxon>
        <taxon>Evosea</taxon>
        <taxon>Archamoebae</taxon>
        <taxon>Mastigamoebida</taxon>
        <taxon>Entamoebidae</taxon>
        <taxon>Entamoeba</taxon>
    </lineage>
</organism>
<keyword evidence="2" id="KW-1185">Reference proteome</keyword>
<dbReference type="KEGG" id="eiv:EIN_095700"/>
<dbReference type="EMBL" id="KB206860">
    <property type="protein sequence ID" value="ELP87313.1"/>
    <property type="molecule type" value="Genomic_DNA"/>
</dbReference>
<name>A0A0A1U3J3_ENTIV</name>
<gene>
    <name evidence="1" type="ORF">EIN_095700</name>
</gene>
<reference evidence="1 2" key="1">
    <citation type="submission" date="2012-10" db="EMBL/GenBank/DDBJ databases">
        <authorList>
            <person name="Zafar N."/>
            <person name="Inman J."/>
            <person name="Hall N."/>
            <person name="Lorenzi H."/>
            <person name="Caler E."/>
        </authorList>
    </citation>
    <scope>NUCLEOTIDE SEQUENCE [LARGE SCALE GENOMIC DNA]</scope>
    <source>
        <strain evidence="1 2">IP1</strain>
    </source>
</reference>
<protein>
    <submittedName>
        <fullName evidence="1">Uncharacterized protein</fullName>
    </submittedName>
</protein>